<sequence>MIINNNSDFLFGFEGIFSNCNGDPDQENKPRMDYETNTLLVSDARRKRDIRDFLKNKGFSIFIDMIDNKNVDMDTMFEHIRDRWFSDNGKIQGLFKENAEVKKAWDTLGYPDKNFKENYEKAANDKKKKRELSKFNDIFLTEIVKKELIDIRLFGSAMAVKNVNKTYTGPVQMNWGYSLHPVELVKSNSITSIMNNDNSTFGNKYKIYYALVAHYGTVNKYSAKKTGMTVKDLDIFRKAIVQSIMANKTDSKQGQFPLFYFEIVYKPEFDGYLGDLRRFIKVTYDEDKPIRSLNDLKVDFAELSNVIDLLRSKGYIKDMVGWLNPIIDKNNFINIPKFEDVDLLSPVKNMEE</sequence>
<keyword evidence="2" id="KW-1185">Reference proteome</keyword>
<dbReference type="NCBIfam" id="TIGR01595">
    <property type="entry name" value="cas_CT1132"/>
    <property type="match status" value="1"/>
</dbReference>
<dbReference type="InterPro" id="IPR006482">
    <property type="entry name" value="Cas7_Csh2/Csh2"/>
</dbReference>
<name>A0ABV4E1E2_9CLOT</name>
<protein>
    <submittedName>
        <fullName evidence="1">CRISPR-associated protein</fullName>
    </submittedName>
</protein>
<dbReference type="Pfam" id="PF05107">
    <property type="entry name" value="Cas_Cas7"/>
    <property type="match status" value="1"/>
</dbReference>
<comment type="caution">
    <text evidence="1">The sequence shown here is derived from an EMBL/GenBank/DDBJ whole genome shotgun (WGS) entry which is preliminary data.</text>
</comment>
<evidence type="ECO:0000313" key="1">
    <source>
        <dbReference type="EMBL" id="MEY8764978.1"/>
    </source>
</evidence>
<dbReference type="Proteomes" id="UP001565220">
    <property type="component" value="Unassembled WGS sequence"/>
</dbReference>
<proteinExistence type="predicted"/>
<dbReference type="RefSeq" id="WP_369869479.1">
    <property type="nucleotide sequence ID" value="NZ_JBGFFE010000038.1"/>
</dbReference>
<reference evidence="1 2" key="1">
    <citation type="submission" date="2024-08" db="EMBL/GenBank/DDBJ databases">
        <title>Clostridium lapicellarii sp. nov., and Clostridium renhuaiense sp. nov., two species isolated from the mud in a fermentation cellar used for producing sauce-flavour Chinese liquors.</title>
        <authorList>
            <person name="Yang F."/>
            <person name="Wang H."/>
            <person name="Chen L.Q."/>
            <person name="Zhou N."/>
            <person name="Lu J.J."/>
            <person name="Pu X.X."/>
            <person name="Wan B."/>
            <person name="Wang L."/>
            <person name="Liu S.J."/>
        </authorList>
    </citation>
    <scope>NUCLEOTIDE SEQUENCE [LARGE SCALE GENOMIC DNA]</scope>
    <source>
        <strain evidence="1 2">MT-113</strain>
    </source>
</reference>
<evidence type="ECO:0000313" key="2">
    <source>
        <dbReference type="Proteomes" id="UP001565220"/>
    </source>
</evidence>
<organism evidence="1 2">
    <name type="scientific">Clostridium lapidicellarium</name>
    <dbReference type="NCBI Taxonomy" id="3240931"/>
    <lineage>
        <taxon>Bacteria</taxon>
        <taxon>Bacillati</taxon>
        <taxon>Bacillota</taxon>
        <taxon>Clostridia</taxon>
        <taxon>Eubacteriales</taxon>
        <taxon>Clostridiaceae</taxon>
        <taxon>Clostridium</taxon>
    </lineage>
</organism>
<gene>
    <name evidence="1" type="ORF">AB8S09_15250</name>
</gene>
<dbReference type="EMBL" id="JBGFFE010000038">
    <property type="protein sequence ID" value="MEY8764978.1"/>
    <property type="molecule type" value="Genomic_DNA"/>
</dbReference>
<accession>A0ABV4E1E2</accession>